<keyword evidence="2" id="KW-0472">Membrane</keyword>
<keyword evidence="4" id="KW-1185">Reference proteome</keyword>
<protein>
    <recommendedName>
        <fullName evidence="5">Apple domain-containing protein</fullName>
    </recommendedName>
</protein>
<organism evidence="3 4">
    <name type="scientific">Prorocentrum cordatum</name>
    <dbReference type="NCBI Taxonomy" id="2364126"/>
    <lineage>
        <taxon>Eukaryota</taxon>
        <taxon>Sar</taxon>
        <taxon>Alveolata</taxon>
        <taxon>Dinophyceae</taxon>
        <taxon>Prorocentrales</taxon>
        <taxon>Prorocentraceae</taxon>
        <taxon>Prorocentrum</taxon>
    </lineage>
</organism>
<keyword evidence="2" id="KW-1133">Transmembrane helix</keyword>
<name>A0ABN9XV38_9DINO</name>
<dbReference type="EMBL" id="CAUYUJ010021082">
    <property type="protein sequence ID" value="CAK0902518.1"/>
    <property type="molecule type" value="Genomic_DNA"/>
</dbReference>
<proteinExistence type="predicted"/>
<feature type="region of interest" description="Disordered" evidence="1">
    <location>
        <begin position="116"/>
        <end position="135"/>
    </location>
</feature>
<comment type="caution">
    <text evidence="3">The sequence shown here is derived from an EMBL/GenBank/DDBJ whole genome shotgun (WGS) entry which is preliminary data.</text>
</comment>
<dbReference type="Proteomes" id="UP001189429">
    <property type="component" value="Unassembled WGS sequence"/>
</dbReference>
<accession>A0ABN9XV38</accession>
<keyword evidence="2" id="KW-0812">Transmembrane</keyword>
<sequence>MQQAPNVRAPAGASGSYRSSVEECRSTCYDDPACSIWELSTSEGCWFGFSDACTRDAPGATTMVAGERVARSCKVGWANEQRTDYVQVFGIIGAVAVVFACCATAALLVFFAGDERASSGGGRPRKSRVEDSETE</sequence>
<evidence type="ECO:0000256" key="2">
    <source>
        <dbReference type="SAM" id="Phobius"/>
    </source>
</evidence>
<evidence type="ECO:0000313" key="3">
    <source>
        <dbReference type="EMBL" id="CAK0902518.1"/>
    </source>
</evidence>
<reference evidence="3" key="1">
    <citation type="submission" date="2023-10" db="EMBL/GenBank/DDBJ databases">
        <authorList>
            <person name="Chen Y."/>
            <person name="Shah S."/>
            <person name="Dougan E. K."/>
            <person name="Thang M."/>
            <person name="Chan C."/>
        </authorList>
    </citation>
    <scope>NUCLEOTIDE SEQUENCE [LARGE SCALE GENOMIC DNA]</scope>
</reference>
<feature type="transmembrane region" description="Helical" evidence="2">
    <location>
        <begin position="88"/>
        <end position="113"/>
    </location>
</feature>
<gene>
    <name evidence="3" type="ORF">PCOR1329_LOCUS79109</name>
</gene>
<evidence type="ECO:0008006" key="5">
    <source>
        <dbReference type="Google" id="ProtNLM"/>
    </source>
</evidence>
<evidence type="ECO:0000313" key="4">
    <source>
        <dbReference type="Proteomes" id="UP001189429"/>
    </source>
</evidence>
<evidence type="ECO:0000256" key="1">
    <source>
        <dbReference type="SAM" id="MobiDB-lite"/>
    </source>
</evidence>